<accession>A0A5H2WWL7</accession>
<feature type="transmembrane region" description="Helical" evidence="10">
    <location>
        <begin position="296"/>
        <end position="314"/>
    </location>
</feature>
<gene>
    <name evidence="11" type="primary">ZcucOR7a-7</name>
    <name evidence="12" type="synonym">OR7a.4</name>
</gene>
<evidence type="ECO:0000256" key="1">
    <source>
        <dbReference type="ARBA" id="ARBA00004651"/>
    </source>
</evidence>
<dbReference type="InterPro" id="IPR004117">
    <property type="entry name" value="7tm6_olfct_rcpt"/>
</dbReference>
<evidence type="ECO:0000313" key="12">
    <source>
        <dbReference type="EMBL" id="QKN21125.1"/>
    </source>
</evidence>
<keyword evidence="9 10" id="KW-0807">Transducer</keyword>
<dbReference type="Pfam" id="PF02949">
    <property type="entry name" value="7tm_6"/>
    <property type="match status" value="1"/>
</dbReference>
<evidence type="ECO:0000256" key="8">
    <source>
        <dbReference type="ARBA" id="ARBA00023170"/>
    </source>
</evidence>
<feature type="transmembrane region" description="Helical" evidence="10">
    <location>
        <begin position="45"/>
        <end position="66"/>
    </location>
</feature>
<evidence type="ECO:0000256" key="2">
    <source>
        <dbReference type="ARBA" id="ARBA00022475"/>
    </source>
</evidence>
<dbReference type="GO" id="GO:0005549">
    <property type="term" value="F:odorant binding"/>
    <property type="evidence" value="ECO:0007669"/>
    <property type="project" value="InterPro"/>
</dbReference>
<keyword evidence="3 10" id="KW-0716">Sensory transduction</keyword>
<comment type="similarity">
    <text evidence="10">Belongs to the insect chemoreceptor superfamily. Heteromeric odorant receptor channel (TC 1.A.69) family.</text>
</comment>
<dbReference type="GO" id="GO:0004984">
    <property type="term" value="F:olfactory receptor activity"/>
    <property type="evidence" value="ECO:0007669"/>
    <property type="project" value="InterPro"/>
</dbReference>
<proteinExistence type="evidence at transcript level"/>
<evidence type="ECO:0000256" key="6">
    <source>
        <dbReference type="ARBA" id="ARBA00022989"/>
    </source>
</evidence>
<dbReference type="GO" id="GO:0007165">
    <property type="term" value="P:signal transduction"/>
    <property type="evidence" value="ECO:0007669"/>
    <property type="project" value="UniProtKB-KW"/>
</dbReference>
<keyword evidence="2" id="KW-1003">Cell membrane</keyword>
<organism evidence="11">
    <name type="scientific">Zeugodacus cucurbitae</name>
    <name type="common">Melon fruit fly</name>
    <name type="synonym">Bactrocera cucurbitae</name>
    <dbReference type="NCBI Taxonomy" id="28588"/>
    <lineage>
        <taxon>Eukaryota</taxon>
        <taxon>Metazoa</taxon>
        <taxon>Ecdysozoa</taxon>
        <taxon>Arthropoda</taxon>
        <taxon>Hexapoda</taxon>
        <taxon>Insecta</taxon>
        <taxon>Pterygota</taxon>
        <taxon>Neoptera</taxon>
        <taxon>Endopterygota</taxon>
        <taxon>Diptera</taxon>
        <taxon>Brachycera</taxon>
        <taxon>Muscomorpha</taxon>
        <taxon>Tephritoidea</taxon>
        <taxon>Tephritidae</taxon>
        <taxon>Zeugodacus</taxon>
        <taxon>Zeugodacus</taxon>
    </lineage>
</organism>
<dbReference type="AlphaFoldDB" id="A0A5H2WWL7"/>
<dbReference type="GO" id="GO:0005886">
    <property type="term" value="C:plasma membrane"/>
    <property type="evidence" value="ECO:0007669"/>
    <property type="project" value="UniProtKB-SubCell"/>
</dbReference>
<protein>
    <recommendedName>
        <fullName evidence="10">Odorant receptor</fullName>
    </recommendedName>
</protein>
<name>A0A5H2WWL7_ZEUCU</name>
<feature type="transmembrane region" description="Helical" evidence="10">
    <location>
        <begin position="266"/>
        <end position="290"/>
    </location>
</feature>
<keyword evidence="6 10" id="KW-1133">Transmembrane helix</keyword>
<reference evidence="12" key="2">
    <citation type="journal article" date="2020" name="Mol. Phylogenet. Evol.">
        <title>Analyses of chemosensory genes provide insight into the evolution of behavioral differences to phytochemicals in Bactrocera species.</title>
        <authorList>
            <person name="Wu Z."/>
            <person name="Cui Y."/>
            <person name="Ma J."/>
            <person name="Qu M."/>
            <person name="Lin J."/>
        </authorList>
    </citation>
    <scope>NUCLEOTIDE SEQUENCE</scope>
</reference>
<feature type="transmembrane region" description="Helical" evidence="10">
    <location>
        <begin position="131"/>
        <end position="149"/>
    </location>
</feature>
<comment type="subcellular location">
    <subcellularLocation>
        <location evidence="1 10">Cell membrane</location>
        <topology evidence="1 10">Multi-pass membrane protein</topology>
    </subcellularLocation>
</comment>
<comment type="caution">
    <text evidence="10">Lacks conserved residue(s) required for the propagation of feature annotation.</text>
</comment>
<evidence type="ECO:0000313" key="11">
    <source>
        <dbReference type="EMBL" id="BBL78042.1"/>
    </source>
</evidence>
<evidence type="ECO:0000256" key="5">
    <source>
        <dbReference type="ARBA" id="ARBA00022725"/>
    </source>
</evidence>
<keyword evidence="5 10" id="KW-0552">Olfaction</keyword>
<keyword evidence="7 10" id="KW-0472">Membrane</keyword>
<keyword evidence="4 10" id="KW-0812">Transmembrane</keyword>
<evidence type="ECO:0000256" key="7">
    <source>
        <dbReference type="ARBA" id="ARBA00023136"/>
    </source>
</evidence>
<dbReference type="EMBL" id="MT474413">
    <property type="protein sequence ID" value="QKN21125.1"/>
    <property type="molecule type" value="mRNA"/>
</dbReference>
<evidence type="ECO:0000256" key="9">
    <source>
        <dbReference type="ARBA" id="ARBA00023224"/>
    </source>
</evidence>
<keyword evidence="8 10" id="KW-0675">Receptor</keyword>
<evidence type="ECO:0000256" key="4">
    <source>
        <dbReference type="ARBA" id="ARBA00022692"/>
    </source>
</evidence>
<sequence>MRTITDLLYGRGAAKFESNESFQPIFQSWSMIGITTLKSNRTRDVLHMCFCWFCILLSPFSFYMGYVQTLRTKPITDQLSLLQAIFNVTGLPLKAIFIKISQSHLRTTEAIFVRLDERCQSAESREQIKKCVVLSARIFTVVGSVYHLYGSTTILQAFFTDNYPLQTWLPFTDYIPQPTIKYYSHFMFEVFHIYFLLTVQFTNDVFPAIYIRNLRTHMNLLTERVSRLGSNPEFTDDQNFNELVDCIATHQDLLVVKDIVESVCSVTVFIEFVAVATAHCICMLNFFVFADRFQQMVILSYYLGVIMQIMPVCYQASMIMEDSAKLPDAIFHCNWLAMDKRSRKLIIYFIHRAQENMTFVALKLFKIDMTTNLSIVKFAFTLYTFMNNMGFGQNMKELLE</sequence>
<dbReference type="EMBL" id="FX986186">
    <property type="protein sequence ID" value="BBL78042.1"/>
    <property type="molecule type" value="mRNA"/>
</dbReference>
<reference evidence="11" key="1">
    <citation type="journal article" date="2019" name="Comp. Biochem. Physiol. B, Biochem. Mol. Biol.">
        <title>Functional characterization of olfactory receptors in three Dacini fruit flies (Diptera: Tephritidae) that respond to 1-nonanol analogs as components in the rectal glands.</title>
        <authorList>
            <person name="Ono H."/>
            <person name="Miyazaki H."/>
            <person name="Mitsuno H."/>
            <person name="Ozaki K."/>
            <person name="Kanzaki R."/>
            <person name="Nishida R."/>
        </authorList>
    </citation>
    <scope>NUCLEOTIDE SEQUENCE</scope>
    <source>
        <tissue evidence="11">Chemosensory organs</tissue>
    </source>
</reference>
<feature type="transmembrane region" description="Helical" evidence="10">
    <location>
        <begin position="78"/>
        <end position="97"/>
    </location>
</feature>
<dbReference type="PANTHER" id="PTHR21137">
    <property type="entry name" value="ODORANT RECEPTOR"/>
    <property type="match status" value="1"/>
</dbReference>
<evidence type="ECO:0000256" key="10">
    <source>
        <dbReference type="RuleBase" id="RU351113"/>
    </source>
</evidence>
<evidence type="ECO:0000256" key="3">
    <source>
        <dbReference type="ARBA" id="ARBA00022606"/>
    </source>
</evidence>
<dbReference type="PANTHER" id="PTHR21137:SF35">
    <property type="entry name" value="ODORANT RECEPTOR 19A-RELATED"/>
    <property type="match status" value="1"/>
</dbReference>